<dbReference type="Proteomes" id="UP000069205">
    <property type="component" value="Chromosome"/>
</dbReference>
<organism evidence="2 3">
    <name type="scientific">Nitrospira moscoviensis</name>
    <dbReference type="NCBI Taxonomy" id="42253"/>
    <lineage>
        <taxon>Bacteria</taxon>
        <taxon>Pseudomonadati</taxon>
        <taxon>Nitrospirota</taxon>
        <taxon>Nitrospiria</taxon>
        <taxon>Nitrospirales</taxon>
        <taxon>Nitrospiraceae</taxon>
        <taxon>Nitrospira</taxon>
    </lineage>
</organism>
<gene>
    <name evidence="2" type="ORF">NITMOv2_2376</name>
</gene>
<dbReference type="EMBL" id="CP011801">
    <property type="protein sequence ID" value="ALA58791.1"/>
    <property type="molecule type" value="Genomic_DNA"/>
</dbReference>
<dbReference type="KEGG" id="nmv:NITMOv2_2376"/>
<evidence type="ECO:0000313" key="2">
    <source>
        <dbReference type="EMBL" id="ALA58791.1"/>
    </source>
</evidence>
<sequence>MHVPLIESHRTSKPAAQWGAWCLVAGSLLAPLLSSAHQAPDTGAGVKTRHSLLRPIDGIAGTSGVVEQKPEGGKVATKTVPRKKSTQRGGKSDGRRMAPFPEPMSDQRPVENPSHAVASMPALDAAGAPAPAVSSAAFAAPLLSGAPPAVPAGSLAAPAGPATAGGSIMGSAPAPLPMPRNLQRLLKEIPGIARIITTPAAGPVEVAAPPAPPLAQPAAGLPAPPANWFAYHVLSRATFGGTPNQLNAISHMNAAQAIDWADRHLKEQLGLDPARPWPTTLHSTAPLPPAIPILDGTADQLLAQDKANWRPHEDDPSLLVPTLTQLQDYDLIRKMHSRRQLFEKMVYFWDNHFNTDYRSHFAGQYELYENEALRARAYDRFIDLLLASAKSPAMMVYLNTDVNVKESPNENYAREVLELHTLGVDEQGKPAGYTQADIVEAAKTFTGWDTPQGPAPGFRFVPSRHSPGAKSVLGQTIPFDGTGPGEGERVLQIAAAHPATGKHLAKKLCEYFVSETPSPSLLAEVASVFSDSGGDIRKVLIAIFTSADFRDVRNYRALTKTPLEFVVGLYRNLGVWSARDPFRSRLTRIGQGLFEMPPPTGYKEKSDHWLNTHVLFHEVALAYEATIPGFGSTVRYGSDTTGGLTRMWLKQMGLKTEEDVLASS</sequence>
<dbReference type="Pfam" id="PF08811">
    <property type="entry name" value="DUF1800"/>
    <property type="match status" value="1"/>
</dbReference>
<evidence type="ECO:0000313" key="3">
    <source>
        <dbReference type="Proteomes" id="UP000069205"/>
    </source>
</evidence>
<dbReference type="STRING" id="42253.NITMOv2_2376"/>
<proteinExistence type="predicted"/>
<dbReference type="InterPro" id="IPR014917">
    <property type="entry name" value="DUF1800"/>
</dbReference>
<evidence type="ECO:0008006" key="4">
    <source>
        <dbReference type="Google" id="ProtNLM"/>
    </source>
</evidence>
<dbReference type="RefSeq" id="WP_053379897.1">
    <property type="nucleotide sequence ID" value="NZ_CP011801.1"/>
</dbReference>
<dbReference type="PATRIC" id="fig|42253.5.peg.2343"/>
<feature type="region of interest" description="Disordered" evidence="1">
    <location>
        <begin position="63"/>
        <end position="114"/>
    </location>
</feature>
<dbReference type="AlphaFoldDB" id="A0A0K2GCV1"/>
<keyword evidence="3" id="KW-1185">Reference proteome</keyword>
<protein>
    <recommendedName>
        <fullName evidence="4">DUF1800 domain-containing protein</fullName>
    </recommendedName>
</protein>
<reference evidence="2 3" key="1">
    <citation type="journal article" date="2015" name="Proc. Natl. Acad. Sci. U.S.A.">
        <title>Expanded metabolic versatility of ubiquitous nitrite-oxidizing bacteria from the genus Nitrospira.</title>
        <authorList>
            <person name="Koch H."/>
            <person name="Lucker S."/>
            <person name="Albertsen M."/>
            <person name="Kitzinger K."/>
            <person name="Herbold C."/>
            <person name="Spieck E."/>
            <person name="Nielsen P.H."/>
            <person name="Wagner M."/>
            <person name="Daims H."/>
        </authorList>
    </citation>
    <scope>NUCLEOTIDE SEQUENCE [LARGE SCALE GENOMIC DNA]</scope>
    <source>
        <strain evidence="2 3">NSP M-1</strain>
    </source>
</reference>
<name>A0A0K2GCV1_NITMO</name>
<accession>A0A0K2GCV1</accession>
<evidence type="ECO:0000256" key="1">
    <source>
        <dbReference type="SAM" id="MobiDB-lite"/>
    </source>
</evidence>